<sequence>MPSGTDTPEDCFLVYAWGFAARYVDTAQYGPPYFLRGNSRCCFTTFDSGPSSVLSWPVRHRFAAAKAAQLVLECYGRSGSGVNELIGVCLAQMHDLVAACAKDSVMTLHMRHGSNSKGEVSFRVGMQRLFTLTLRATRIAIEPSSLQPSLAYVKLSVNGRDEWDGGSCVCCGRGTSSSIKSELLRNNTGDRVVLPLLQWRSTLTGNAGSVDGEIYATSGGSLGHFSIVFPDAVVAALLNGESSSHFAFSAPVKAAAAGLRALFSCVGEVTVLTDCPMLTLYCGTSASPAGNVTNSLSGVERSILQGVSGVWPSGLSLLDSVLHQQQGRLVQIRENIEWVRKSKGDIEQKLEELKCREASRNSGASIGSSMRRDIEKELHACLERRRILEDALTRVRQRRDAAKGEYLSHSKERAQELQAFLEEDAHVQRMLEDVGRTQSKLRSFVSFEDQMEERMQRFATEQQELDNFDANVLECVRQLRKNFS</sequence>
<dbReference type="GeneID" id="92374820"/>
<dbReference type="EMBL" id="CZPT02001192">
    <property type="protein sequence ID" value="SCU69314.1"/>
    <property type="molecule type" value="Genomic_DNA"/>
</dbReference>
<proteinExistence type="predicted"/>
<keyword evidence="2" id="KW-1185">Reference proteome</keyword>
<dbReference type="RefSeq" id="XP_067080303.1">
    <property type="nucleotide sequence ID" value="XM_067224202.1"/>
</dbReference>
<evidence type="ECO:0000313" key="2">
    <source>
        <dbReference type="Proteomes" id="UP000195570"/>
    </source>
</evidence>
<accession>A0A1G4IB45</accession>
<dbReference type="VEuPathDB" id="TriTrypDB:TEOVI_000088000"/>
<reference evidence="1" key="1">
    <citation type="submission" date="2016-09" db="EMBL/GenBank/DDBJ databases">
        <authorList>
            <person name="Hebert L."/>
            <person name="Moumen B."/>
        </authorList>
    </citation>
    <scope>NUCLEOTIDE SEQUENCE [LARGE SCALE GENOMIC DNA]</scope>
    <source>
        <strain evidence="1">OVI</strain>
    </source>
</reference>
<evidence type="ECO:0000313" key="1">
    <source>
        <dbReference type="EMBL" id="SCU69314.1"/>
    </source>
</evidence>
<name>A0A1G4IB45_TRYEQ</name>
<organism evidence="1 2">
    <name type="scientific">Trypanosoma equiperdum</name>
    <dbReference type="NCBI Taxonomy" id="5694"/>
    <lineage>
        <taxon>Eukaryota</taxon>
        <taxon>Discoba</taxon>
        <taxon>Euglenozoa</taxon>
        <taxon>Kinetoplastea</taxon>
        <taxon>Metakinetoplastina</taxon>
        <taxon>Trypanosomatida</taxon>
        <taxon>Trypanosomatidae</taxon>
        <taxon>Trypanosoma</taxon>
    </lineage>
</organism>
<dbReference type="AlphaFoldDB" id="A0A1G4IB45"/>
<comment type="caution">
    <text evidence="1">The sequence shown here is derived from an EMBL/GenBank/DDBJ whole genome shotgun (WGS) entry which is preliminary data.</text>
</comment>
<gene>
    <name evidence="1" type="ORF">TEOVI_000088000</name>
</gene>
<dbReference type="Proteomes" id="UP000195570">
    <property type="component" value="Unassembled WGS sequence"/>
</dbReference>
<protein>
    <submittedName>
        <fullName evidence="1">Uncharacterized protein</fullName>
    </submittedName>
</protein>